<dbReference type="RefSeq" id="WP_281462251.1">
    <property type="nucleotide sequence ID" value="NZ_JASBAN010000001.1"/>
</dbReference>
<protein>
    <submittedName>
        <fullName evidence="2">Uncharacterized protein</fullName>
    </submittedName>
</protein>
<organism evidence="2 3">
    <name type="scientific">Commensalibacter nepenthis</name>
    <dbReference type="NCBI Taxonomy" id="3043872"/>
    <lineage>
        <taxon>Bacteria</taxon>
        <taxon>Pseudomonadati</taxon>
        <taxon>Pseudomonadota</taxon>
        <taxon>Alphaproteobacteria</taxon>
        <taxon>Acetobacterales</taxon>
        <taxon>Acetobacteraceae</taxon>
    </lineage>
</organism>
<evidence type="ECO:0000313" key="2">
    <source>
        <dbReference type="EMBL" id="MDI2112615.1"/>
    </source>
</evidence>
<keyword evidence="1" id="KW-1133">Transmembrane helix</keyword>
<dbReference type="EMBL" id="JASBAN010000001">
    <property type="protein sequence ID" value="MDI2112615.1"/>
    <property type="molecule type" value="Genomic_DNA"/>
</dbReference>
<evidence type="ECO:0000256" key="1">
    <source>
        <dbReference type="SAM" id="Phobius"/>
    </source>
</evidence>
<name>A0ABT6Q6V4_9PROT</name>
<gene>
    <name evidence="2" type="ORF">QJV33_04815</name>
</gene>
<sequence length="62" mass="6990">MTNYVTLSVAISTGFIGIITCVIAYSQMKIASAKVKLDLYERRFNVYMTALSCYQACHKMDI</sequence>
<keyword evidence="1" id="KW-0812">Transmembrane</keyword>
<dbReference type="Proteomes" id="UP001431775">
    <property type="component" value="Unassembled WGS sequence"/>
</dbReference>
<accession>A0ABT6Q6V4</accession>
<evidence type="ECO:0000313" key="3">
    <source>
        <dbReference type="Proteomes" id="UP001431775"/>
    </source>
</evidence>
<keyword evidence="1" id="KW-0472">Membrane</keyword>
<reference evidence="2" key="1">
    <citation type="submission" date="2023-05" db="EMBL/GenBank/DDBJ databases">
        <title>Whole genome sequence of Commensalibacter sp.</title>
        <authorList>
            <person name="Charoenyingcharoen P."/>
            <person name="Yukphan P."/>
        </authorList>
    </citation>
    <scope>NUCLEOTIDE SEQUENCE</scope>
    <source>
        <strain evidence="2">TBRC 10068</strain>
    </source>
</reference>
<proteinExistence type="predicted"/>
<keyword evidence="3" id="KW-1185">Reference proteome</keyword>
<feature type="transmembrane region" description="Helical" evidence="1">
    <location>
        <begin position="6"/>
        <end position="26"/>
    </location>
</feature>
<comment type="caution">
    <text evidence="2">The sequence shown here is derived from an EMBL/GenBank/DDBJ whole genome shotgun (WGS) entry which is preliminary data.</text>
</comment>